<sequence>MFKEKILKIIKNDARVGLFLAKRDIKRANKWTTILIVFVMIFTFLNLVVVSGILVGLIEGSVQANKARNTGDIFISSFLNRDYIDQSVEVVKVVENTPGLANYTARITSSGRVTAEFRKTLLKDELPNAVGAGLVGIIPEQEDLVTNLKTAIKTGTYLSSDDPDGILIGDSLIYNEETPIEFPGFTALKRVSIGDSVLITIGDTQKEFIVRGTIKAKVNEVDSRVFMNQSELRKMMGTSLITYNEIAIDLQDGIDEDLAKNALVSSGIGGYARIQTSIEAQPKFLKDIQKTFAILGNAISSIGLVVASITIFIVIFVNAITRRRYIGILKGIGITRRAIIISYIYQSLFYAILGSIIGMILVFAFIKPAFIAHPIDFPFSDGILVATLSGTLYRVLLLMITTVIAGFIPARIVVKQNTLSAILGR</sequence>
<dbReference type="PANTHER" id="PTHR30489">
    <property type="entry name" value="LIPOPROTEIN-RELEASING SYSTEM TRANSMEMBRANE PROTEIN LOLE"/>
    <property type="match status" value="1"/>
</dbReference>
<evidence type="ECO:0000256" key="1">
    <source>
        <dbReference type="ARBA" id="ARBA00004651"/>
    </source>
</evidence>
<evidence type="ECO:0000256" key="5">
    <source>
        <dbReference type="ARBA" id="ARBA00022989"/>
    </source>
</evidence>
<dbReference type="GO" id="GO:0098797">
    <property type="term" value="C:plasma membrane protein complex"/>
    <property type="evidence" value="ECO:0007669"/>
    <property type="project" value="TreeGrafter"/>
</dbReference>
<feature type="transmembrane region" description="Helical" evidence="7">
    <location>
        <begin position="338"/>
        <end position="371"/>
    </location>
</feature>
<organism evidence="9 10">
    <name type="scientific">Candidatus Nomurabacteria bacterium RIFCSPLOWO2_01_FULL_33_17</name>
    <dbReference type="NCBI Taxonomy" id="1801764"/>
    <lineage>
        <taxon>Bacteria</taxon>
        <taxon>Candidatus Nomuraibacteriota</taxon>
    </lineage>
</organism>
<keyword evidence="4 7" id="KW-0812">Transmembrane</keyword>
<dbReference type="Proteomes" id="UP000178184">
    <property type="component" value="Unassembled WGS sequence"/>
</dbReference>
<evidence type="ECO:0000313" key="10">
    <source>
        <dbReference type="Proteomes" id="UP000178184"/>
    </source>
</evidence>
<dbReference type="PANTHER" id="PTHR30489:SF0">
    <property type="entry name" value="LIPOPROTEIN-RELEASING SYSTEM TRANSMEMBRANE PROTEIN LOLE"/>
    <property type="match status" value="1"/>
</dbReference>
<keyword evidence="5 7" id="KW-1133">Transmembrane helix</keyword>
<gene>
    <name evidence="9" type="ORF">A2903_00145</name>
</gene>
<proteinExistence type="inferred from homology"/>
<dbReference type="GO" id="GO:0044874">
    <property type="term" value="P:lipoprotein localization to outer membrane"/>
    <property type="evidence" value="ECO:0007669"/>
    <property type="project" value="TreeGrafter"/>
</dbReference>
<evidence type="ECO:0000256" key="2">
    <source>
        <dbReference type="ARBA" id="ARBA00005236"/>
    </source>
</evidence>
<dbReference type="InterPro" id="IPR003838">
    <property type="entry name" value="ABC3_permease_C"/>
</dbReference>
<evidence type="ECO:0000313" key="9">
    <source>
        <dbReference type="EMBL" id="OGI84273.1"/>
    </source>
</evidence>
<evidence type="ECO:0000256" key="3">
    <source>
        <dbReference type="ARBA" id="ARBA00022475"/>
    </source>
</evidence>
<protein>
    <recommendedName>
        <fullName evidence="8">ABC3 transporter permease C-terminal domain-containing protein</fullName>
    </recommendedName>
</protein>
<dbReference type="InterPro" id="IPR051447">
    <property type="entry name" value="Lipoprotein-release_system"/>
</dbReference>
<dbReference type="STRING" id="1801764.A2903_00145"/>
<comment type="subcellular location">
    <subcellularLocation>
        <location evidence="1">Cell membrane</location>
        <topology evidence="1">Multi-pass membrane protein</topology>
    </subcellularLocation>
</comment>
<feature type="transmembrane region" description="Helical" evidence="7">
    <location>
        <begin position="31"/>
        <end position="58"/>
    </location>
</feature>
<feature type="transmembrane region" description="Helical" evidence="7">
    <location>
        <begin position="391"/>
        <end position="414"/>
    </location>
</feature>
<accession>A0A1F6WQX0</accession>
<dbReference type="Pfam" id="PF02687">
    <property type="entry name" value="FtsX"/>
    <property type="match status" value="1"/>
</dbReference>
<dbReference type="AlphaFoldDB" id="A0A1F6WQX0"/>
<feature type="domain" description="ABC3 transporter permease C-terminal" evidence="8">
    <location>
        <begin position="298"/>
        <end position="417"/>
    </location>
</feature>
<comment type="caution">
    <text evidence="9">The sequence shown here is derived from an EMBL/GenBank/DDBJ whole genome shotgun (WGS) entry which is preliminary data.</text>
</comment>
<name>A0A1F6WQX0_9BACT</name>
<keyword evidence="6 7" id="KW-0472">Membrane</keyword>
<evidence type="ECO:0000259" key="8">
    <source>
        <dbReference type="Pfam" id="PF02687"/>
    </source>
</evidence>
<feature type="transmembrane region" description="Helical" evidence="7">
    <location>
        <begin position="292"/>
        <end position="317"/>
    </location>
</feature>
<keyword evidence="3" id="KW-1003">Cell membrane</keyword>
<comment type="similarity">
    <text evidence="2">Belongs to the ABC-4 integral membrane protein family. LolC/E subfamily.</text>
</comment>
<dbReference type="EMBL" id="MFUO01000004">
    <property type="protein sequence ID" value="OGI84273.1"/>
    <property type="molecule type" value="Genomic_DNA"/>
</dbReference>
<evidence type="ECO:0000256" key="7">
    <source>
        <dbReference type="SAM" id="Phobius"/>
    </source>
</evidence>
<evidence type="ECO:0000256" key="4">
    <source>
        <dbReference type="ARBA" id="ARBA00022692"/>
    </source>
</evidence>
<reference evidence="9 10" key="1">
    <citation type="journal article" date="2016" name="Nat. Commun.">
        <title>Thousands of microbial genomes shed light on interconnected biogeochemical processes in an aquifer system.</title>
        <authorList>
            <person name="Anantharaman K."/>
            <person name="Brown C.T."/>
            <person name="Hug L.A."/>
            <person name="Sharon I."/>
            <person name="Castelle C.J."/>
            <person name="Probst A.J."/>
            <person name="Thomas B.C."/>
            <person name="Singh A."/>
            <person name="Wilkins M.J."/>
            <person name="Karaoz U."/>
            <person name="Brodie E.L."/>
            <person name="Williams K.H."/>
            <person name="Hubbard S.S."/>
            <person name="Banfield J.F."/>
        </authorList>
    </citation>
    <scope>NUCLEOTIDE SEQUENCE [LARGE SCALE GENOMIC DNA]</scope>
</reference>
<evidence type="ECO:0000256" key="6">
    <source>
        <dbReference type="ARBA" id="ARBA00023136"/>
    </source>
</evidence>